<dbReference type="EC" id="2.6.1.16" evidence="3 10"/>
<keyword evidence="8" id="KW-0677">Repeat</keyword>
<comment type="caution">
    <text evidence="13">The sequence shown here is derived from an EMBL/GenBank/DDBJ whole genome shotgun (WGS) entry which is preliminary data.</text>
</comment>
<evidence type="ECO:0000256" key="4">
    <source>
        <dbReference type="ARBA" id="ARBA00016090"/>
    </source>
</evidence>
<dbReference type="STRING" id="1292031.GCA_000425805_01235"/>
<dbReference type="EMBL" id="MOAM01000027">
    <property type="protein sequence ID" value="ROL67534.1"/>
    <property type="molecule type" value="Genomic_DNA"/>
</dbReference>
<feature type="domain" description="SIS" evidence="12">
    <location>
        <begin position="287"/>
        <end position="427"/>
    </location>
</feature>
<gene>
    <name evidence="10" type="primary">glmS</name>
    <name evidence="13" type="ORF">BHU25_18645</name>
</gene>
<keyword evidence="7 10" id="KW-0808">Transferase</keyword>
<dbReference type="GO" id="GO:0097367">
    <property type="term" value="F:carbohydrate derivative binding"/>
    <property type="evidence" value="ECO:0007669"/>
    <property type="project" value="InterPro"/>
</dbReference>
<dbReference type="SUPFAM" id="SSF53697">
    <property type="entry name" value="SIS domain"/>
    <property type="match status" value="1"/>
</dbReference>
<reference evidence="13 14" key="1">
    <citation type="submission" date="2016-10" db="EMBL/GenBank/DDBJ databases">
        <title>Comparative genome analysis of multiple Pseudomonas spp. focuses on biocontrol and plant growth promoting traits.</title>
        <authorList>
            <person name="Tao X.-Y."/>
            <person name="Taylor C.G."/>
        </authorList>
    </citation>
    <scope>NUCLEOTIDE SEQUENCE [LARGE SCALE GENOMIC DNA]</scope>
    <source>
        <strain evidence="13 14">15D11</strain>
    </source>
</reference>
<evidence type="ECO:0000256" key="2">
    <source>
        <dbReference type="ARBA" id="ARBA00004496"/>
    </source>
</evidence>
<feature type="domain" description="SIS" evidence="12">
    <location>
        <begin position="460"/>
        <end position="601"/>
    </location>
</feature>
<keyword evidence="9" id="KW-0315">Glutamine amidotransferase</keyword>
<comment type="function">
    <text evidence="10">Catalyzes the first step in hexosamine metabolism, converting fructose-6P into glucosamine-6P using glutamine as a nitrogen source.</text>
</comment>
<comment type="subunit">
    <text evidence="10">Homodimer.</text>
</comment>
<evidence type="ECO:0000313" key="13">
    <source>
        <dbReference type="EMBL" id="ROL67534.1"/>
    </source>
</evidence>
<dbReference type="GO" id="GO:0006487">
    <property type="term" value="P:protein N-linked glycosylation"/>
    <property type="evidence" value="ECO:0007669"/>
    <property type="project" value="TreeGrafter"/>
</dbReference>
<feature type="active site" description="Nucleophile; for GATase activity" evidence="10">
    <location>
        <position position="2"/>
    </location>
</feature>
<dbReference type="FunFam" id="3.40.50.10490:FF:000002">
    <property type="entry name" value="Glutamine--fructose-6-phosphate aminotransferase [isomerizing]"/>
    <property type="match status" value="1"/>
</dbReference>
<dbReference type="GO" id="GO:0004360">
    <property type="term" value="F:glutamine-fructose-6-phosphate transaminase (isomerizing) activity"/>
    <property type="evidence" value="ECO:0007669"/>
    <property type="project" value="UniProtKB-UniRule"/>
</dbReference>
<dbReference type="PROSITE" id="PS51278">
    <property type="entry name" value="GATASE_TYPE_2"/>
    <property type="match status" value="1"/>
</dbReference>
<name>A0A423D7H5_9PSED</name>
<evidence type="ECO:0000256" key="8">
    <source>
        <dbReference type="ARBA" id="ARBA00022737"/>
    </source>
</evidence>
<accession>A0A423D7H5</accession>
<dbReference type="InterPro" id="IPR017932">
    <property type="entry name" value="GATase_2_dom"/>
</dbReference>
<comment type="subcellular location">
    <subcellularLocation>
        <location evidence="2 10">Cytoplasm</location>
    </subcellularLocation>
</comment>
<dbReference type="NCBIfam" id="NF001484">
    <property type="entry name" value="PRK00331.1"/>
    <property type="match status" value="1"/>
</dbReference>
<evidence type="ECO:0000256" key="1">
    <source>
        <dbReference type="ARBA" id="ARBA00001031"/>
    </source>
</evidence>
<dbReference type="FunFam" id="3.40.50.10490:FF:000001">
    <property type="entry name" value="Glutamine--fructose-6-phosphate aminotransferase [isomerizing]"/>
    <property type="match status" value="1"/>
</dbReference>
<evidence type="ECO:0000256" key="5">
    <source>
        <dbReference type="ARBA" id="ARBA00022490"/>
    </source>
</evidence>
<evidence type="ECO:0000256" key="3">
    <source>
        <dbReference type="ARBA" id="ARBA00012916"/>
    </source>
</evidence>
<evidence type="ECO:0000259" key="12">
    <source>
        <dbReference type="PROSITE" id="PS51464"/>
    </source>
</evidence>
<proteinExistence type="inferred from homology"/>
<dbReference type="NCBIfam" id="TIGR01135">
    <property type="entry name" value="glmS"/>
    <property type="match status" value="1"/>
</dbReference>
<dbReference type="RefSeq" id="WP_093377784.1">
    <property type="nucleotide sequence ID" value="NZ_CP158809.1"/>
</dbReference>
<dbReference type="FunFam" id="3.60.20.10:FF:000006">
    <property type="entry name" value="Glutamine--fructose-6-phosphate aminotransferase [isomerizing]"/>
    <property type="match status" value="1"/>
</dbReference>
<keyword evidence="14" id="KW-1185">Reference proteome</keyword>
<dbReference type="CDD" id="cd05009">
    <property type="entry name" value="SIS_GlmS_GlmD_2"/>
    <property type="match status" value="1"/>
</dbReference>
<dbReference type="Pfam" id="PF01380">
    <property type="entry name" value="SIS"/>
    <property type="match status" value="2"/>
</dbReference>
<dbReference type="InterPro" id="IPR001347">
    <property type="entry name" value="SIS_dom"/>
</dbReference>
<dbReference type="PROSITE" id="PS51464">
    <property type="entry name" value="SIS"/>
    <property type="match status" value="2"/>
</dbReference>
<evidence type="ECO:0000256" key="9">
    <source>
        <dbReference type="ARBA" id="ARBA00022962"/>
    </source>
</evidence>
<dbReference type="InterPro" id="IPR035490">
    <property type="entry name" value="GlmS/FrlB_SIS"/>
</dbReference>
<evidence type="ECO:0000313" key="14">
    <source>
        <dbReference type="Proteomes" id="UP000285286"/>
    </source>
</evidence>
<feature type="initiator methionine" description="Removed" evidence="10">
    <location>
        <position position="1"/>
    </location>
</feature>
<dbReference type="GO" id="GO:0006002">
    <property type="term" value="P:fructose 6-phosphate metabolic process"/>
    <property type="evidence" value="ECO:0007669"/>
    <property type="project" value="TreeGrafter"/>
</dbReference>
<dbReference type="PANTHER" id="PTHR10937:SF0">
    <property type="entry name" value="GLUTAMINE--FRUCTOSE-6-PHOSPHATE TRANSAMINASE (ISOMERIZING)"/>
    <property type="match status" value="1"/>
</dbReference>
<dbReference type="GO" id="GO:0005829">
    <property type="term" value="C:cytosol"/>
    <property type="evidence" value="ECO:0007669"/>
    <property type="project" value="TreeGrafter"/>
</dbReference>
<dbReference type="Gene3D" id="3.60.20.10">
    <property type="entry name" value="Glutamine Phosphoribosylpyrophosphate, subunit 1, domain 1"/>
    <property type="match status" value="1"/>
</dbReference>
<dbReference type="Gene3D" id="3.40.50.10490">
    <property type="entry name" value="Glucose-6-phosphate isomerase like protein, domain 1"/>
    <property type="match status" value="2"/>
</dbReference>
<dbReference type="Proteomes" id="UP000285286">
    <property type="component" value="Unassembled WGS sequence"/>
</dbReference>
<evidence type="ECO:0000259" key="11">
    <source>
        <dbReference type="PROSITE" id="PS51278"/>
    </source>
</evidence>
<dbReference type="GO" id="GO:0046349">
    <property type="term" value="P:amino sugar biosynthetic process"/>
    <property type="evidence" value="ECO:0007669"/>
    <property type="project" value="UniProtKB-ARBA"/>
</dbReference>
<dbReference type="InterPro" id="IPR035466">
    <property type="entry name" value="GlmS/AgaS_SIS"/>
</dbReference>
<dbReference type="HAMAP" id="MF_00164">
    <property type="entry name" value="GlmS"/>
    <property type="match status" value="1"/>
</dbReference>
<evidence type="ECO:0000256" key="10">
    <source>
        <dbReference type="HAMAP-Rule" id="MF_00164"/>
    </source>
</evidence>
<dbReference type="InterPro" id="IPR047084">
    <property type="entry name" value="GFAT_N"/>
</dbReference>
<dbReference type="InterPro" id="IPR005855">
    <property type="entry name" value="GFAT"/>
</dbReference>
<dbReference type="GO" id="GO:0005975">
    <property type="term" value="P:carbohydrate metabolic process"/>
    <property type="evidence" value="ECO:0007669"/>
    <property type="project" value="UniProtKB-UniRule"/>
</dbReference>
<evidence type="ECO:0000256" key="7">
    <source>
        <dbReference type="ARBA" id="ARBA00022679"/>
    </source>
</evidence>
<dbReference type="CDD" id="cd05008">
    <property type="entry name" value="SIS_GlmS_GlmD_1"/>
    <property type="match status" value="1"/>
</dbReference>
<dbReference type="InterPro" id="IPR029055">
    <property type="entry name" value="Ntn_hydrolases_N"/>
</dbReference>
<organism evidence="13 14">
    <name type="scientific">Pseudomonas vranovensis</name>
    <dbReference type="NCBI Taxonomy" id="321661"/>
    <lineage>
        <taxon>Bacteria</taxon>
        <taxon>Pseudomonadati</taxon>
        <taxon>Pseudomonadota</taxon>
        <taxon>Gammaproteobacteria</taxon>
        <taxon>Pseudomonadales</taxon>
        <taxon>Pseudomonadaceae</taxon>
        <taxon>Pseudomonas</taxon>
    </lineage>
</organism>
<keyword evidence="5 10" id="KW-0963">Cytoplasm</keyword>
<protein>
    <recommendedName>
        <fullName evidence="4 10">Glutamine--fructose-6-phosphate aminotransferase [isomerizing]</fullName>
        <ecNumber evidence="3 10">2.6.1.16</ecNumber>
    </recommendedName>
    <alternativeName>
        <fullName evidence="10">D-fructose-6-phosphate amidotransferase</fullName>
    </alternativeName>
    <alternativeName>
        <fullName evidence="10">GFAT</fullName>
    </alternativeName>
    <alternativeName>
        <fullName evidence="10">Glucosamine-6-phosphate synthase</fullName>
    </alternativeName>
    <alternativeName>
        <fullName evidence="10">Hexosephosphate aminotransferase</fullName>
    </alternativeName>
    <alternativeName>
        <fullName evidence="10">L-glutamine--D-fructose-6-phosphate amidotransferase</fullName>
    </alternativeName>
</protein>
<feature type="domain" description="Glutamine amidotransferase type-2" evidence="11">
    <location>
        <begin position="2"/>
        <end position="219"/>
    </location>
</feature>
<dbReference type="InterPro" id="IPR046348">
    <property type="entry name" value="SIS_dom_sf"/>
</dbReference>
<feature type="active site" description="For Fru-6P isomerization activity" evidence="10">
    <location>
        <position position="606"/>
    </location>
</feature>
<dbReference type="AlphaFoldDB" id="A0A423D7H5"/>
<sequence length="611" mass="66199">MCGIVGAVAERNITTILIEGLKRLEYRGYDSAGLAVFTQQGNLERRRRIGKVSELEAAVAAEPLAGNLGIAHTRWATHGAPTEHNAHPHFSGHELAVVHNGIIENHEELREQLKGLGYVFSSETDTEVIVHLLAHTLKTLPDLADALKATVKQLHGAYGLAVISAKQPDRLLAARSGSPLVIGLGHGENFLASDQLALRQVTDRFMYLEEGDIAEIRRDQVTIWDVAGTAVQRETVQYHEGAEAADKGAYRHFMLKEIHEQPTVVQRTLEGRLGKDHVMVQAFGPQAAELFAKVRNVQIVACGTSYHAGMVARYWLESLAGIPCQVEVASEFRYRKVVVQPDTLFVSISQSGETADTLAALRNAKELGFLGSLAICNVGISSLVRESDLTLLTQAGPEIGVASTKAFTTQLVSLMLLTLSLGQVRGTLAAGVEAELVEELRRLPTRLGEALAMDAIVEKTAELFADKHHTLFLGRGAQFPVAMEGALKLKEISYIHAEAYPAGELKHGPLALVDSDMPVVTVAPNNELLEKLKSNLQEVRARGGELIVFADEQAGMSNGEGTHVIAVPHIIDALAPILYTIPLQLLSYYVAVLKGTDVDQPRNLAKSVTVE</sequence>
<dbReference type="PANTHER" id="PTHR10937">
    <property type="entry name" value="GLUCOSAMINE--FRUCTOSE-6-PHOSPHATE AMINOTRANSFERASE, ISOMERIZING"/>
    <property type="match status" value="1"/>
</dbReference>
<comment type="catalytic activity">
    <reaction evidence="1 10">
        <text>D-fructose 6-phosphate + L-glutamine = D-glucosamine 6-phosphate + L-glutamate</text>
        <dbReference type="Rhea" id="RHEA:13237"/>
        <dbReference type="ChEBI" id="CHEBI:29985"/>
        <dbReference type="ChEBI" id="CHEBI:58359"/>
        <dbReference type="ChEBI" id="CHEBI:58725"/>
        <dbReference type="ChEBI" id="CHEBI:61527"/>
        <dbReference type="EC" id="2.6.1.16"/>
    </reaction>
</comment>
<dbReference type="Pfam" id="PF13522">
    <property type="entry name" value="GATase_6"/>
    <property type="match status" value="1"/>
</dbReference>
<dbReference type="SUPFAM" id="SSF56235">
    <property type="entry name" value="N-terminal nucleophile aminohydrolases (Ntn hydrolases)"/>
    <property type="match status" value="1"/>
</dbReference>
<dbReference type="CDD" id="cd00714">
    <property type="entry name" value="GFAT"/>
    <property type="match status" value="1"/>
</dbReference>
<evidence type="ECO:0000256" key="6">
    <source>
        <dbReference type="ARBA" id="ARBA00022576"/>
    </source>
</evidence>
<dbReference type="GO" id="GO:0006047">
    <property type="term" value="P:UDP-N-acetylglucosamine metabolic process"/>
    <property type="evidence" value="ECO:0007669"/>
    <property type="project" value="TreeGrafter"/>
</dbReference>
<keyword evidence="6 10" id="KW-0032">Aminotransferase</keyword>